<dbReference type="AlphaFoldDB" id="J9CDX7"/>
<accession>J9CDX7</accession>
<dbReference type="PANTHER" id="PTHR33877:SF2">
    <property type="entry name" value="OS07G0170200 PROTEIN"/>
    <property type="match status" value="1"/>
</dbReference>
<feature type="non-terminal residue" evidence="2">
    <location>
        <position position="1"/>
    </location>
</feature>
<protein>
    <submittedName>
        <fullName evidence="2">HNH endonuclease</fullName>
    </submittedName>
</protein>
<organism evidence="2">
    <name type="scientific">gut metagenome</name>
    <dbReference type="NCBI Taxonomy" id="749906"/>
    <lineage>
        <taxon>unclassified sequences</taxon>
        <taxon>metagenomes</taxon>
        <taxon>organismal metagenomes</taxon>
    </lineage>
</organism>
<dbReference type="CDD" id="cd00085">
    <property type="entry name" value="HNHc"/>
    <property type="match status" value="1"/>
</dbReference>
<dbReference type="Pfam" id="PF14279">
    <property type="entry name" value="HNH_5"/>
    <property type="match status" value="1"/>
</dbReference>
<dbReference type="PANTHER" id="PTHR33877">
    <property type="entry name" value="SLL1193 PROTEIN"/>
    <property type="match status" value="1"/>
</dbReference>
<dbReference type="SMART" id="SM00507">
    <property type="entry name" value="HNHc"/>
    <property type="match status" value="1"/>
</dbReference>
<comment type="caution">
    <text evidence="2">The sequence shown here is derived from an EMBL/GenBank/DDBJ whole genome shotgun (WGS) entry which is preliminary data.</text>
</comment>
<gene>
    <name evidence="2" type="ORF">EVA_13728</name>
</gene>
<reference evidence="2" key="1">
    <citation type="journal article" date="2012" name="PLoS ONE">
        <title>Gene sets for utilization of primary and secondary nutrition supplies in the distal gut of endangered iberian lynx.</title>
        <authorList>
            <person name="Alcaide M."/>
            <person name="Messina E."/>
            <person name="Richter M."/>
            <person name="Bargiela R."/>
            <person name="Peplies J."/>
            <person name="Huws S.A."/>
            <person name="Newbold C.J."/>
            <person name="Golyshin P.N."/>
            <person name="Simon M.A."/>
            <person name="Lopez G."/>
            <person name="Yakimov M.M."/>
            <person name="Ferrer M."/>
        </authorList>
    </citation>
    <scope>NUCLEOTIDE SEQUENCE</scope>
</reference>
<dbReference type="GO" id="GO:0004519">
    <property type="term" value="F:endonuclease activity"/>
    <property type="evidence" value="ECO:0007669"/>
    <property type="project" value="UniProtKB-KW"/>
</dbReference>
<dbReference type="EMBL" id="AMCI01004401">
    <property type="protein sequence ID" value="EJW98165.1"/>
    <property type="molecule type" value="Genomic_DNA"/>
</dbReference>
<proteinExistence type="predicted"/>
<dbReference type="Gene3D" id="1.10.30.50">
    <property type="match status" value="1"/>
</dbReference>
<dbReference type="InterPro" id="IPR029471">
    <property type="entry name" value="HNH_5"/>
</dbReference>
<keyword evidence="2" id="KW-0540">Nuclease</keyword>
<keyword evidence="2" id="KW-0378">Hydrolase</keyword>
<evidence type="ECO:0000313" key="2">
    <source>
        <dbReference type="EMBL" id="EJW98165.1"/>
    </source>
</evidence>
<sequence>LEKFDRKCVYCGKSGVVLNVEHIIPKARGGSNRVSNLAIACVQCNQKKGAMPIEDFLKKKPALLAQIRKQLKTPLRDAATVNATRWSLFRSLQAMGGAVAVGSGALTKFNRHAFCVPKEHWLDALCAGRINGVADWENLRPLQAYCIGRGSHKRTRTDKYGFPLCYFSRRKRPNDFGTGDYVRVKVTRGINAGIWTGRATLTNGKLSVETKVGRVKATFQNGKVLFKNDGYKYQYL</sequence>
<evidence type="ECO:0000259" key="1">
    <source>
        <dbReference type="SMART" id="SM00507"/>
    </source>
</evidence>
<dbReference type="InterPro" id="IPR052892">
    <property type="entry name" value="NA-targeting_endonuclease"/>
</dbReference>
<name>J9CDX7_9ZZZZ</name>
<keyword evidence="2" id="KW-0255">Endonuclease</keyword>
<dbReference type="InterPro" id="IPR003615">
    <property type="entry name" value="HNH_nuc"/>
</dbReference>
<feature type="domain" description="HNH nuclease" evidence="1">
    <location>
        <begin position="1"/>
        <end position="46"/>
    </location>
</feature>